<gene>
    <name evidence="3" type="ORF">D1114_19975</name>
</gene>
<dbReference type="InterPro" id="IPR024930">
    <property type="entry name" value="Skp_dom_sf"/>
</dbReference>
<dbReference type="Proteomes" id="UP000266305">
    <property type="component" value="Unassembled WGS sequence"/>
</dbReference>
<reference evidence="3 4" key="1">
    <citation type="submission" date="2018-08" db="EMBL/GenBank/DDBJ databases">
        <title>Draft genome sequence of Rhodobacter sphaeroides FY.</title>
        <authorList>
            <person name="Rayyan A."/>
            <person name="Meyer T.E."/>
            <person name="Kyndt J.A."/>
        </authorList>
    </citation>
    <scope>NUCLEOTIDE SEQUENCE [LARGE SCALE GENOMIC DNA]</scope>
    <source>
        <strain evidence="3 4">FY</strain>
    </source>
</reference>
<organism evidence="3 4">
    <name type="scientific">Cereibacter sphaeroides</name>
    <name type="common">Rhodobacter sphaeroides</name>
    <dbReference type="NCBI Taxonomy" id="1063"/>
    <lineage>
        <taxon>Bacteria</taxon>
        <taxon>Pseudomonadati</taxon>
        <taxon>Pseudomonadota</taxon>
        <taxon>Alphaproteobacteria</taxon>
        <taxon>Rhodobacterales</taxon>
        <taxon>Paracoccaceae</taxon>
        <taxon>Cereibacter</taxon>
    </lineage>
</organism>
<proteinExistence type="predicted"/>
<evidence type="ECO:0000313" key="3">
    <source>
        <dbReference type="EMBL" id="RHZ91473.1"/>
    </source>
</evidence>
<protein>
    <submittedName>
        <fullName evidence="3">OmpH family outer membrane protein</fullName>
    </submittedName>
</protein>
<dbReference type="SMART" id="SM00935">
    <property type="entry name" value="OmpH"/>
    <property type="match status" value="1"/>
</dbReference>
<dbReference type="Gene3D" id="3.30.910.20">
    <property type="entry name" value="Skp domain"/>
    <property type="match status" value="1"/>
</dbReference>
<name>A0AAX1UGB9_CERSP</name>
<comment type="caution">
    <text evidence="3">The sequence shown here is derived from an EMBL/GenBank/DDBJ whole genome shotgun (WGS) entry which is preliminary data.</text>
</comment>
<dbReference type="InterPro" id="IPR005632">
    <property type="entry name" value="Chaperone_Skp"/>
</dbReference>
<dbReference type="SUPFAM" id="SSF111384">
    <property type="entry name" value="OmpH-like"/>
    <property type="match status" value="1"/>
</dbReference>
<keyword evidence="2" id="KW-0732">Signal</keyword>
<dbReference type="GO" id="GO:0051082">
    <property type="term" value="F:unfolded protein binding"/>
    <property type="evidence" value="ECO:0007669"/>
    <property type="project" value="InterPro"/>
</dbReference>
<feature type="signal peptide" evidence="2">
    <location>
        <begin position="1"/>
        <end position="21"/>
    </location>
</feature>
<feature type="region of interest" description="Disordered" evidence="1">
    <location>
        <begin position="175"/>
        <end position="230"/>
    </location>
</feature>
<feature type="compositionally biased region" description="Low complexity" evidence="1">
    <location>
        <begin position="179"/>
        <end position="211"/>
    </location>
</feature>
<dbReference type="AlphaFoldDB" id="A0AAX1UGB9"/>
<evidence type="ECO:0000313" key="4">
    <source>
        <dbReference type="Proteomes" id="UP000266305"/>
    </source>
</evidence>
<dbReference type="RefSeq" id="WP_119001209.1">
    <property type="nucleotide sequence ID" value="NZ_QWGP01000033.1"/>
</dbReference>
<evidence type="ECO:0000256" key="2">
    <source>
        <dbReference type="SAM" id="SignalP"/>
    </source>
</evidence>
<sequence length="230" mass="24242">MHGLAVAALACVLALAGPAQAQSEAPQVPAGVAVIDQGRLITDTAMGRALEQRFQTASRALIAENREIEAALEAEERALTVRRANIEPAEFRRLASEFDAKVEGIRNAQEAKSRTLTRQRDEERQRIVEQALPILARLMQDREALVLIDRASVVISRDAADITDEAIARLDALTPPAPAAEEAPEPAGTPEGGAAPSGPGALLPPVSVPPAVDTAPETPDDRPQSPAATP</sequence>
<dbReference type="EMBL" id="QWGP01000033">
    <property type="protein sequence ID" value="RHZ91473.1"/>
    <property type="molecule type" value="Genomic_DNA"/>
</dbReference>
<feature type="chain" id="PRO_5043982140" evidence="2">
    <location>
        <begin position="22"/>
        <end position="230"/>
    </location>
</feature>
<dbReference type="Pfam" id="PF03938">
    <property type="entry name" value="OmpH"/>
    <property type="match status" value="1"/>
</dbReference>
<evidence type="ECO:0000256" key="1">
    <source>
        <dbReference type="SAM" id="MobiDB-lite"/>
    </source>
</evidence>
<accession>A0AAX1UGB9</accession>